<dbReference type="Proteomes" id="UP000244855">
    <property type="component" value="Unassembled WGS sequence"/>
</dbReference>
<feature type="chain" id="PRO_5015900790" description="Extracellular membrane protein CFEM domain-containing protein" evidence="3">
    <location>
        <begin position="20"/>
        <end position="728"/>
    </location>
</feature>
<evidence type="ECO:0000256" key="1">
    <source>
        <dbReference type="SAM" id="MobiDB-lite"/>
    </source>
</evidence>
<feature type="compositionally biased region" description="Low complexity" evidence="1">
    <location>
        <begin position="166"/>
        <end position="183"/>
    </location>
</feature>
<feature type="compositionally biased region" description="Polar residues" evidence="1">
    <location>
        <begin position="508"/>
        <end position="543"/>
    </location>
</feature>
<dbReference type="STRING" id="97972.A0A2V1DTU8"/>
<organism evidence="4 5">
    <name type="scientific">Periconia macrospinosa</name>
    <dbReference type="NCBI Taxonomy" id="97972"/>
    <lineage>
        <taxon>Eukaryota</taxon>
        <taxon>Fungi</taxon>
        <taxon>Dikarya</taxon>
        <taxon>Ascomycota</taxon>
        <taxon>Pezizomycotina</taxon>
        <taxon>Dothideomycetes</taxon>
        <taxon>Pleosporomycetidae</taxon>
        <taxon>Pleosporales</taxon>
        <taxon>Massarineae</taxon>
        <taxon>Periconiaceae</taxon>
        <taxon>Periconia</taxon>
    </lineage>
</organism>
<feature type="region of interest" description="Disordered" evidence="1">
    <location>
        <begin position="421"/>
        <end position="607"/>
    </location>
</feature>
<evidence type="ECO:0000313" key="4">
    <source>
        <dbReference type="EMBL" id="PVI01456.1"/>
    </source>
</evidence>
<evidence type="ECO:0008006" key="6">
    <source>
        <dbReference type="Google" id="ProtNLM"/>
    </source>
</evidence>
<evidence type="ECO:0000256" key="3">
    <source>
        <dbReference type="SAM" id="SignalP"/>
    </source>
</evidence>
<feature type="region of interest" description="Disordered" evidence="1">
    <location>
        <begin position="619"/>
        <end position="638"/>
    </location>
</feature>
<keyword evidence="5" id="KW-1185">Reference proteome</keyword>
<feature type="region of interest" description="Disordered" evidence="1">
    <location>
        <begin position="266"/>
        <end position="296"/>
    </location>
</feature>
<dbReference type="OrthoDB" id="3946741at2759"/>
<feature type="region of interest" description="Disordered" evidence="1">
    <location>
        <begin position="351"/>
        <end position="399"/>
    </location>
</feature>
<feature type="signal peptide" evidence="3">
    <location>
        <begin position="1"/>
        <end position="19"/>
    </location>
</feature>
<protein>
    <recommendedName>
        <fullName evidence="6">Extracellular membrane protein CFEM domain-containing protein</fullName>
    </recommendedName>
</protein>
<name>A0A2V1DTU8_9PLEO</name>
<accession>A0A2V1DTU8</accession>
<evidence type="ECO:0000313" key="5">
    <source>
        <dbReference type="Proteomes" id="UP000244855"/>
    </source>
</evidence>
<proteinExistence type="predicted"/>
<keyword evidence="3" id="KW-0732">Signal</keyword>
<keyword evidence="2" id="KW-0812">Transmembrane</keyword>
<feature type="transmembrane region" description="Helical" evidence="2">
    <location>
        <begin position="199"/>
        <end position="223"/>
    </location>
</feature>
<keyword evidence="2" id="KW-1133">Transmembrane helix</keyword>
<dbReference type="AlphaFoldDB" id="A0A2V1DTU8"/>
<evidence type="ECO:0000256" key="2">
    <source>
        <dbReference type="SAM" id="Phobius"/>
    </source>
</evidence>
<reference evidence="4 5" key="1">
    <citation type="journal article" date="2018" name="Sci. Rep.">
        <title>Comparative genomics provides insights into the lifestyle and reveals functional heterogeneity of dark septate endophytic fungi.</title>
        <authorList>
            <person name="Knapp D.G."/>
            <person name="Nemeth J.B."/>
            <person name="Barry K."/>
            <person name="Hainaut M."/>
            <person name="Henrissat B."/>
            <person name="Johnson J."/>
            <person name="Kuo A."/>
            <person name="Lim J.H.P."/>
            <person name="Lipzen A."/>
            <person name="Nolan M."/>
            <person name="Ohm R.A."/>
            <person name="Tamas L."/>
            <person name="Grigoriev I.V."/>
            <person name="Spatafora J.W."/>
            <person name="Nagy L.G."/>
            <person name="Kovacs G.M."/>
        </authorList>
    </citation>
    <scope>NUCLEOTIDE SEQUENCE [LARGE SCALE GENOMIC DNA]</scope>
    <source>
        <strain evidence="4 5">DSE2036</strain>
    </source>
</reference>
<feature type="compositionally biased region" description="Polar residues" evidence="1">
    <location>
        <begin position="276"/>
        <end position="296"/>
    </location>
</feature>
<sequence>MLLSHAQWLCIILPTLVFATPQQNLSDASQVSLPENFQKHVPTCAQPCLLASLAEQFPLACTVPSTSSCLCSTYSIGGQSLGEIALGCLYTSCSPVGREADEAYNICFGQTDAVKPTLTALTVVAAASQKSATTSMSSLIVPTEAFTTTLHTMSSPVPTETVHINSAPSIPSSTPTSSPTQSSLAGAADRPQTMKPEQIAGLSVAAAAAFIIAIGLVFLSIFLRKRRERRKEIDINEKSGLPSPRPDKPSRSTYYFDKNRSLPELPIAQLPMPPTSVRTIPKASTGTSPMTVGTRHQQPSYDVAASRAQPGAIPPTNLELVHPLLRQTSMHPNTMQSSTSPPDQIGLAITDELPKRSDKTGNPWQPVRRPSSKELRKLRSSRTVEIPQRPDSTVTQCTVFEEDEVPDVPECRPPSALLPAFPVPPIRSLQPSRPPPPKFNLERPAHAPATQKPLPGQPDLFLDIPPRQSKMHNSSNGDIPEYYFTSHRSLRGHKRTDSPQGPKELAKPSNTKLKLSSSNVSRATSRASTNIRDSLSSRTSFESVVTDDPTPESEDDNQLSPVAESPISNLRYPKVPRASNQLVPRSPASPHSQNSRDSPRWPPEPSSLLVKRLGEQGALQLGGPLHLGTPTKPDAKNHMCSNSMEVLTPVRANERSMRAQSGAWPPKSPAMYEPSVIRPLSIRPKQQLLQPPQETMDVLKSPAWITNLTPTRQGEDLLISVTYSKANR</sequence>
<gene>
    <name evidence="4" type="ORF">DM02DRAFT_654479</name>
</gene>
<dbReference type="EMBL" id="KZ805357">
    <property type="protein sequence ID" value="PVI01456.1"/>
    <property type="molecule type" value="Genomic_DNA"/>
</dbReference>
<feature type="region of interest" description="Disordered" evidence="1">
    <location>
        <begin position="157"/>
        <end position="192"/>
    </location>
</feature>
<feature type="compositionally biased region" description="Polar residues" evidence="1">
    <location>
        <begin position="578"/>
        <end position="596"/>
    </location>
</feature>
<keyword evidence="2" id="KW-0472">Membrane</keyword>